<dbReference type="InterPro" id="IPR035992">
    <property type="entry name" value="Ricin_B-like_lectins"/>
</dbReference>
<dbReference type="Gene3D" id="2.80.10.50">
    <property type="match status" value="1"/>
</dbReference>
<gene>
    <name evidence="3" type="ORF">G6F64_008364</name>
</gene>
<evidence type="ECO:0000313" key="3">
    <source>
        <dbReference type="EMBL" id="KAG1305455.1"/>
    </source>
</evidence>
<dbReference type="Pfam" id="PF00652">
    <property type="entry name" value="Ricin_B_lectin"/>
    <property type="match status" value="1"/>
</dbReference>
<feature type="signal peptide" evidence="1">
    <location>
        <begin position="1"/>
        <end position="24"/>
    </location>
</feature>
<dbReference type="Proteomes" id="UP000716291">
    <property type="component" value="Unassembled WGS sequence"/>
</dbReference>
<sequence>MSVFDAVNIKLFILLLDIVIKGREEQCKSKPFSIDVNNGGMTNDTAIIIWPQKLVDSINQLWMHEEGFLINKKSGLVLDIRGGIERDKLIIQYARKPGLAHNQRWKYQDGYIFPASNPNLVIDIKGGEYKNGSNVFLNAKNPHSQTQQFIIQPFENEKSRQELALLRPSPNQRNSHFPRREELYDCYRMFYLENKQLSPYQLAGAAAFKAMKDYISELKNKNEPIVVDETSRKALSHLVQQEVQHTLTQQQAYHQELVNEASKVADSYFSNEYND</sequence>
<protein>
    <recommendedName>
        <fullName evidence="2">Ricin B lectin domain-containing protein</fullName>
    </recommendedName>
</protein>
<evidence type="ECO:0000259" key="2">
    <source>
        <dbReference type="Pfam" id="PF00652"/>
    </source>
</evidence>
<dbReference type="InterPro" id="IPR000772">
    <property type="entry name" value="Ricin_B_lectin"/>
</dbReference>
<feature type="domain" description="Ricin B lectin" evidence="2">
    <location>
        <begin position="34"/>
        <end position="149"/>
    </location>
</feature>
<evidence type="ECO:0000256" key="1">
    <source>
        <dbReference type="SAM" id="SignalP"/>
    </source>
</evidence>
<dbReference type="SUPFAM" id="SSF50370">
    <property type="entry name" value="Ricin B-like lectins"/>
    <property type="match status" value="1"/>
</dbReference>
<keyword evidence="1" id="KW-0732">Signal</keyword>
<name>A0A9P6X5K4_RHIOR</name>
<feature type="chain" id="PRO_5040358199" description="Ricin B lectin domain-containing protein" evidence="1">
    <location>
        <begin position="25"/>
        <end position="275"/>
    </location>
</feature>
<organism evidence="3 4">
    <name type="scientific">Rhizopus oryzae</name>
    <name type="common">Mucormycosis agent</name>
    <name type="synonym">Rhizopus arrhizus var. delemar</name>
    <dbReference type="NCBI Taxonomy" id="64495"/>
    <lineage>
        <taxon>Eukaryota</taxon>
        <taxon>Fungi</taxon>
        <taxon>Fungi incertae sedis</taxon>
        <taxon>Mucoromycota</taxon>
        <taxon>Mucoromycotina</taxon>
        <taxon>Mucoromycetes</taxon>
        <taxon>Mucorales</taxon>
        <taxon>Mucorineae</taxon>
        <taxon>Rhizopodaceae</taxon>
        <taxon>Rhizopus</taxon>
    </lineage>
</organism>
<proteinExistence type="predicted"/>
<dbReference type="AlphaFoldDB" id="A0A9P6X5K4"/>
<evidence type="ECO:0000313" key="4">
    <source>
        <dbReference type="Proteomes" id="UP000716291"/>
    </source>
</evidence>
<keyword evidence="4" id="KW-1185">Reference proteome</keyword>
<reference evidence="3" key="1">
    <citation type="journal article" date="2020" name="Microb. Genom.">
        <title>Genetic diversity of clinical and environmental Mucorales isolates obtained from an investigation of mucormycosis cases among solid organ transplant recipients.</title>
        <authorList>
            <person name="Nguyen M.H."/>
            <person name="Kaul D."/>
            <person name="Muto C."/>
            <person name="Cheng S.J."/>
            <person name="Richter R.A."/>
            <person name="Bruno V.M."/>
            <person name="Liu G."/>
            <person name="Beyhan S."/>
            <person name="Sundermann A.J."/>
            <person name="Mounaud S."/>
            <person name="Pasculle A.W."/>
            <person name="Nierman W.C."/>
            <person name="Driscoll E."/>
            <person name="Cumbie R."/>
            <person name="Clancy C.J."/>
            <person name="Dupont C.L."/>
        </authorList>
    </citation>
    <scope>NUCLEOTIDE SEQUENCE</scope>
    <source>
        <strain evidence="3">GL11</strain>
    </source>
</reference>
<accession>A0A9P6X5K4</accession>
<comment type="caution">
    <text evidence="3">The sequence shown here is derived from an EMBL/GenBank/DDBJ whole genome shotgun (WGS) entry which is preliminary data.</text>
</comment>
<dbReference type="EMBL" id="JAANQT010001362">
    <property type="protein sequence ID" value="KAG1305455.1"/>
    <property type="molecule type" value="Genomic_DNA"/>
</dbReference>
<dbReference type="OrthoDB" id="9895617at2759"/>